<proteinExistence type="predicted"/>
<evidence type="ECO:0000313" key="1">
    <source>
        <dbReference type="EMBL" id="KAJ1364275.1"/>
    </source>
</evidence>
<evidence type="ECO:0000313" key="2">
    <source>
        <dbReference type="Proteomes" id="UP001196413"/>
    </source>
</evidence>
<organism evidence="1 2">
    <name type="scientific">Parelaphostrongylus tenuis</name>
    <name type="common">Meningeal worm</name>
    <dbReference type="NCBI Taxonomy" id="148309"/>
    <lineage>
        <taxon>Eukaryota</taxon>
        <taxon>Metazoa</taxon>
        <taxon>Ecdysozoa</taxon>
        <taxon>Nematoda</taxon>
        <taxon>Chromadorea</taxon>
        <taxon>Rhabditida</taxon>
        <taxon>Rhabditina</taxon>
        <taxon>Rhabditomorpha</taxon>
        <taxon>Strongyloidea</taxon>
        <taxon>Metastrongylidae</taxon>
        <taxon>Parelaphostrongylus</taxon>
    </lineage>
</organism>
<dbReference type="EMBL" id="JAHQIW010004911">
    <property type="protein sequence ID" value="KAJ1364275.1"/>
    <property type="molecule type" value="Genomic_DNA"/>
</dbReference>
<reference evidence="1" key="1">
    <citation type="submission" date="2021-06" db="EMBL/GenBank/DDBJ databases">
        <title>Parelaphostrongylus tenuis whole genome reference sequence.</title>
        <authorList>
            <person name="Garwood T.J."/>
            <person name="Larsen P.A."/>
            <person name="Fountain-Jones N.M."/>
            <person name="Garbe J.R."/>
            <person name="Macchietto M.G."/>
            <person name="Kania S.A."/>
            <person name="Gerhold R.W."/>
            <person name="Richards J.E."/>
            <person name="Wolf T.M."/>
        </authorList>
    </citation>
    <scope>NUCLEOTIDE SEQUENCE</scope>
    <source>
        <strain evidence="1">MNPRO001-30</strain>
        <tissue evidence="1">Meninges</tissue>
    </source>
</reference>
<dbReference type="Proteomes" id="UP001196413">
    <property type="component" value="Unassembled WGS sequence"/>
</dbReference>
<gene>
    <name evidence="1" type="ORF">KIN20_024334</name>
</gene>
<sequence>MNDNSRIIVGGTVTGICPPKQQAEMCLKVGMPIDGVPFRNSHGLNGYLICTTSFYKEKILCRLRASSWLIGRGRCGKTWTECFEC</sequence>
<protein>
    <submittedName>
        <fullName evidence="1">Uncharacterized protein</fullName>
    </submittedName>
</protein>
<name>A0AAD5MT97_PARTN</name>
<dbReference type="AlphaFoldDB" id="A0AAD5MT97"/>
<comment type="caution">
    <text evidence="1">The sequence shown here is derived from an EMBL/GenBank/DDBJ whole genome shotgun (WGS) entry which is preliminary data.</text>
</comment>
<keyword evidence="2" id="KW-1185">Reference proteome</keyword>
<accession>A0AAD5MT97</accession>